<dbReference type="InterPro" id="IPR029063">
    <property type="entry name" value="SAM-dependent_MTases_sf"/>
</dbReference>
<name>A0ABY5BNY6_BURGL</name>
<dbReference type="CDD" id="cd02440">
    <property type="entry name" value="AdoMet_MTases"/>
    <property type="match status" value="1"/>
</dbReference>
<dbReference type="PANTHER" id="PTHR43861">
    <property type="entry name" value="TRANS-ACONITATE 2-METHYLTRANSFERASE-RELATED"/>
    <property type="match status" value="1"/>
</dbReference>
<evidence type="ECO:0000259" key="1">
    <source>
        <dbReference type="Pfam" id="PF08241"/>
    </source>
</evidence>
<sequence length="275" mass="30543">MVSHAEAYLKDFHRRRAGATRRAFGNRPARSVQAEYLSSYHALAYRVPNDAISRTVLDLACGDGPLLQILSDRGKAETKLIGVDISDGELSAARQALPCEVRLLRERAQQVSLANGSVDYVLLHMALMLMDDIERVIREIRRILRKGGTFSAIVGRTFLTGRVGEVFSDIFGPIARASPPQCRLGDARTRSEGGWRELLGSEFVDIAFEDLEIDWTPTAEQFCLDMLDTYDADRMPEQARARLKHELSSALAPLQDESGRLQTGWGLRLVQATAA</sequence>
<dbReference type="GO" id="GO:0008168">
    <property type="term" value="F:methyltransferase activity"/>
    <property type="evidence" value="ECO:0007669"/>
    <property type="project" value="UniProtKB-KW"/>
</dbReference>
<gene>
    <name evidence="2" type="ORF">NFI99_20820</name>
</gene>
<protein>
    <submittedName>
        <fullName evidence="2">Class I SAM-dependent methyltransferase</fullName>
    </submittedName>
</protein>
<dbReference type="GO" id="GO:0032259">
    <property type="term" value="P:methylation"/>
    <property type="evidence" value="ECO:0007669"/>
    <property type="project" value="UniProtKB-KW"/>
</dbReference>
<proteinExistence type="predicted"/>
<dbReference type="RefSeq" id="WP_035983235.1">
    <property type="nucleotide sequence ID" value="NZ_CP021074.1"/>
</dbReference>
<accession>A0ABY5BNY6</accession>
<keyword evidence="3" id="KW-1185">Reference proteome</keyword>
<dbReference type="Proteomes" id="UP001056386">
    <property type="component" value="Chromosome 1"/>
</dbReference>
<dbReference type="PANTHER" id="PTHR43861:SF1">
    <property type="entry name" value="TRANS-ACONITATE 2-METHYLTRANSFERASE"/>
    <property type="match status" value="1"/>
</dbReference>
<reference evidence="2" key="1">
    <citation type="submission" date="2022-06" db="EMBL/GenBank/DDBJ databases">
        <title>Draft genome sequence of Burkholderia glumae strain GR20004 isolated from rice panicle showing bacterial panicle blight.</title>
        <authorList>
            <person name="Choi S.Y."/>
            <person name="Lee Y.H."/>
        </authorList>
    </citation>
    <scope>NUCLEOTIDE SEQUENCE</scope>
    <source>
        <strain evidence="2">GR20004</strain>
    </source>
</reference>
<dbReference type="SUPFAM" id="SSF53335">
    <property type="entry name" value="S-adenosyl-L-methionine-dependent methyltransferases"/>
    <property type="match status" value="1"/>
</dbReference>
<keyword evidence="2" id="KW-0489">Methyltransferase</keyword>
<dbReference type="InterPro" id="IPR013216">
    <property type="entry name" value="Methyltransf_11"/>
</dbReference>
<evidence type="ECO:0000313" key="2">
    <source>
        <dbReference type="EMBL" id="USS47301.1"/>
    </source>
</evidence>
<feature type="domain" description="Methyltransferase type 11" evidence="1">
    <location>
        <begin position="57"/>
        <end position="150"/>
    </location>
</feature>
<organism evidence="2 3">
    <name type="scientific">Burkholderia glumae</name>
    <name type="common">Pseudomonas glumae</name>
    <dbReference type="NCBI Taxonomy" id="337"/>
    <lineage>
        <taxon>Bacteria</taxon>
        <taxon>Pseudomonadati</taxon>
        <taxon>Pseudomonadota</taxon>
        <taxon>Betaproteobacteria</taxon>
        <taxon>Burkholderiales</taxon>
        <taxon>Burkholderiaceae</taxon>
        <taxon>Burkholderia</taxon>
    </lineage>
</organism>
<dbReference type="Gene3D" id="3.40.50.150">
    <property type="entry name" value="Vaccinia Virus protein VP39"/>
    <property type="match status" value="1"/>
</dbReference>
<dbReference type="Pfam" id="PF08241">
    <property type="entry name" value="Methyltransf_11"/>
    <property type="match status" value="1"/>
</dbReference>
<evidence type="ECO:0000313" key="3">
    <source>
        <dbReference type="Proteomes" id="UP001056386"/>
    </source>
</evidence>
<keyword evidence="2" id="KW-0808">Transferase</keyword>
<dbReference type="EMBL" id="CP099587">
    <property type="protein sequence ID" value="USS47301.1"/>
    <property type="molecule type" value="Genomic_DNA"/>
</dbReference>